<dbReference type="Proteomes" id="UP001319060">
    <property type="component" value="Unassembled WGS sequence"/>
</dbReference>
<evidence type="ECO:0000313" key="2">
    <source>
        <dbReference type="EMBL" id="MBN3544796.1"/>
    </source>
</evidence>
<dbReference type="RefSeq" id="WP_188403543.1">
    <property type="nucleotide sequence ID" value="NZ_BMCE01000002.1"/>
</dbReference>
<protein>
    <submittedName>
        <fullName evidence="2">Uncharacterized protein</fullName>
    </submittedName>
</protein>
<keyword evidence="3" id="KW-1185">Reference proteome</keyword>
<keyword evidence="1" id="KW-1133">Transmembrane helix</keyword>
<sequence length="51" mass="6161">MALQRKKKRKQNGEQYTWFDLILDILFVVPELLIWLVRILGRGIFRLFDGI</sequence>
<dbReference type="EMBL" id="JAFHKS010000042">
    <property type="protein sequence ID" value="MBN3544796.1"/>
    <property type="molecule type" value="Genomic_DNA"/>
</dbReference>
<gene>
    <name evidence="2" type="ORF">JYA64_05800</name>
</gene>
<comment type="caution">
    <text evidence="2">The sequence shown here is derived from an EMBL/GenBank/DDBJ whole genome shotgun (WGS) entry which is preliminary data.</text>
</comment>
<feature type="transmembrane region" description="Helical" evidence="1">
    <location>
        <begin position="21"/>
        <end position="41"/>
    </location>
</feature>
<proteinExistence type="predicted"/>
<evidence type="ECO:0000256" key="1">
    <source>
        <dbReference type="SAM" id="Phobius"/>
    </source>
</evidence>
<evidence type="ECO:0000313" key="3">
    <source>
        <dbReference type="Proteomes" id="UP001319060"/>
    </source>
</evidence>
<keyword evidence="1" id="KW-0812">Transmembrane</keyword>
<organism evidence="2 3">
    <name type="scientific">Fictibacillus barbaricus</name>
    <dbReference type="NCBI Taxonomy" id="182136"/>
    <lineage>
        <taxon>Bacteria</taxon>
        <taxon>Bacillati</taxon>
        <taxon>Bacillota</taxon>
        <taxon>Bacilli</taxon>
        <taxon>Bacillales</taxon>
        <taxon>Fictibacillaceae</taxon>
        <taxon>Fictibacillus</taxon>
    </lineage>
</organism>
<name>A0ABS2ZDU8_9BACL</name>
<accession>A0ABS2ZDU8</accession>
<reference evidence="2 3" key="1">
    <citation type="submission" date="2021-01" db="EMBL/GenBank/DDBJ databases">
        <title>Genome Sequencing of Type Strains.</title>
        <authorList>
            <person name="Lemaire J.F."/>
            <person name="Inderbitzin P."/>
            <person name="Collins S.B."/>
            <person name="Wespe N."/>
            <person name="Knight-Connoni V."/>
        </authorList>
    </citation>
    <scope>NUCLEOTIDE SEQUENCE [LARGE SCALE GENOMIC DNA]</scope>
    <source>
        <strain evidence="2 3">DSM 14730</strain>
    </source>
</reference>
<keyword evidence="1" id="KW-0472">Membrane</keyword>